<evidence type="ECO:0000256" key="3">
    <source>
        <dbReference type="ARBA" id="ARBA00023082"/>
    </source>
</evidence>
<dbReference type="GO" id="GO:0006352">
    <property type="term" value="P:DNA-templated transcription initiation"/>
    <property type="evidence" value="ECO:0007669"/>
    <property type="project" value="InterPro"/>
</dbReference>
<organism evidence="7 8">
    <name type="scientific">Pelagerythrobacter aerophilus</name>
    <dbReference type="NCBI Taxonomy" id="2306995"/>
    <lineage>
        <taxon>Bacteria</taxon>
        <taxon>Pseudomonadati</taxon>
        <taxon>Pseudomonadota</taxon>
        <taxon>Alphaproteobacteria</taxon>
        <taxon>Sphingomonadales</taxon>
        <taxon>Erythrobacteraceae</taxon>
        <taxon>Pelagerythrobacter</taxon>
    </lineage>
</organism>
<accession>A0A418NFQ3</accession>
<dbReference type="PANTHER" id="PTHR43133">
    <property type="entry name" value="RNA POLYMERASE ECF-TYPE SIGMA FACTO"/>
    <property type="match status" value="1"/>
</dbReference>
<dbReference type="GO" id="GO:0016987">
    <property type="term" value="F:sigma factor activity"/>
    <property type="evidence" value="ECO:0007669"/>
    <property type="project" value="UniProtKB-KW"/>
</dbReference>
<dbReference type="PANTHER" id="PTHR43133:SF63">
    <property type="entry name" value="RNA POLYMERASE SIGMA FACTOR FECI-RELATED"/>
    <property type="match status" value="1"/>
</dbReference>
<keyword evidence="8" id="KW-1185">Reference proteome</keyword>
<dbReference type="RefSeq" id="WP_119513878.1">
    <property type="nucleotide sequence ID" value="NZ_QXFK01000018.1"/>
</dbReference>
<feature type="domain" description="RNA polymerase sigma factor 70 region 4 type 2" evidence="6">
    <location>
        <begin position="113"/>
        <end position="163"/>
    </location>
</feature>
<protein>
    <submittedName>
        <fullName evidence="7">RNA polymerase sigma factor</fullName>
    </submittedName>
</protein>
<evidence type="ECO:0000256" key="2">
    <source>
        <dbReference type="ARBA" id="ARBA00023015"/>
    </source>
</evidence>
<evidence type="ECO:0000259" key="5">
    <source>
        <dbReference type="Pfam" id="PF04542"/>
    </source>
</evidence>
<keyword evidence="2" id="KW-0805">Transcription regulation</keyword>
<dbReference type="GO" id="GO:0003677">
    <property type="term" value="F:DNA binding"/>
    <property type="evidence" value="ECO:0007669"/>
    <property type="project" value="InterPro"/>
</dbReference>
<dbReference type="InterPro" id="IPR014284">
    <property type="entry name" value="RNA_pol_sigma-70_dom"/>
</dbReference>
<dbReference type="Pfam" id="PF08281">
    <property type="entry name" value="Sigma70_r4_2"/>
    <property type="match status" value="1"/>
</dbReference>
<dbReference type="OrthoDB" id="7447094at2"/>
<dbReference type="InterPro" id="IPR013325">
    <property type="entry name" value="RNA_pol_sigma_r2"/>
</dbReference>
<sequence length="174" mass="19384">MSSNRAPNGLEAAFLANRERLLRFLRARGAGDAAEDLLHEVWLKITTAAVGPVAAPMAYLYRTADLLMIDRYRSERQARRRDKDWSEAAATVPGVSDAPSGERVLIARDHARLVAEALDALGPRPAAIFHRHRIDGVQQRQVAEEFGVSLSTVESDLRRAYRAILEVKERIDEA</sequence>
<dbReference type="Pfam" id="PF04542">
    <property type="entry name" value="Sigma70_r2"/>
    <property type="match status" value="1"/>
</dbReference>
<evidence type="ECO:0000313" key="7">
    <source>
        <dbReference type="EMBL" id="RIV76820.1"/>
    </source>
</evidence>
<dbReference type="AlphaFoldDB" id="A0A418NFQ3"/>
<evidence type="ECO:0000313" key="8">
    <source>
        <dbReference type="Proteomes" id="UP000285092"/>
    </source>
</evidence>
<dbReference type="Proteomes" id="UP000285092">
    <property type="component" value="Unassembled WGS sequence"/>
</dbReference>
<comment type="similarity">
    <text evidence="1">Belongs to the sigma-70 factor family. ECF subfamily.</text>
</comment>
<dbReference type="InterPro" id="IPR036388">
    <property type="entry name" value="WH-like_DNA-bd_sf"/>
</dbReference>
<dbReference type="Gene3D" id="1.10.10.10">
    <property type="entry name" value="Winged helix-like DNA-binding domain superfamily/Winged helix DNA-binding domain"/>
    <property type="match status" value="1"/>
</dbReference>
<dbReference type="SUPFAM" id="SSF88946">
    <property type="entry name" value="Sigma2 domain of RNA polymerase sigma factors"/>
    <property type="match status" value="1"/>
</dbReference>
<dbReference type="EMBL" id="QXFK01000018">
    <property type="protein sequence ID" value="RIV76820.1"/>
    <property type="molecule type" value="Genomic_DNA"/>
</dbReference>
<dbReference type="NCBIfam" id="TIGR02937">
    <property type="entry name" value="sigma70-ECF"/>
    <property type="match status" value="1"/>
</dbReference>
<feature type="domain" description="RNA polymerase sigma-70 region 2" evidence="5">
    <location>
        <begin position="16"/>
        <end position="76"/>
    </location>
</feature>
<evidence type="ECO:0000256" key="1">
    <source>
        <dbReference type="ARBA" id="ARBA00010641"/>
    </source>
</evidence>
<keyword evidence="3" id="KW-0731">Sigma factor</keyword>
<dbReference type="Gene3D" id="1.10.1740.10">
    <property type="match status" value="1"/>
</dbReference>
<dbReference type="InterPro" id="IPR007627">
    <property type="entry name" value="RNA_pol_sigma70_r2"/>
</dbReference>
<evidence type="ECO:0000256" key="4">
    <source>
        <dbReference type="ARBA" id="ARBA00023163"/>
    </source>
</evidence>
<comment type="caution">
    <text evidence="7">The sequence shown here is derived from an EMBL/GenBank/DDBJ whole genome shotgun (WGS) entry which is preliminary data.</text>
</comment>
<dbReference type="InterPro" id="IPR013324">
    <property type="entry name" value="RNA_pol_sigma_r3/r4-like"/>
</dbReference>
<proteinExistence type="inferred from homology"/>
<dbReference type="InterPro" id="IPR013249">
    <property type="entry name" value="RNA_pol_sigma70_r4_t2"/>
</dbReference>
<gene>
    <name evidence="7" type="ORF">D2V04_11720</name>
</gene>
<reference evidence="7 8" key="1">
    <citation type="submission" date="2018-08" db="EMBL/GenBank/DDBJ databases">
        <title>Altererythrobacter sp.Ery1 and Ery12, the genome sequencing of novel strains in genus Alterythrobacter.</title>
        <authorList>
            <person name="Cheng H."/>
            <person name="Wu Y.-H."/>
            <person name="Fang C."/>
            <person name="Xu X.-W."/>
        </authorList>
    </citation>
    <scope>NUCLEOTIDE SEQUENCE [LARGE SCALE GENOMIC DNA]</scope>
    <source>
        <strain evidence="7 8">Ery1</strain>
    </source>
</reference>
<name>A0A418NFQ3_9SPHN</name>
<keyword evidence="4" id="KW-0804">Transcription</keyword>
<dbReference type="SUPFAM" id="SSF88659">
    <property type="entry name" value="Sigma3 and sigma4 domains of RNA polymerase sigma factors"/>
    <property type="match status" value="1"/>
</dbReference>
<evidence type="ECO:0000259" key="6">
    <source>
        <dbReference type="Pfam" id="PF08281"/>
    </source>
</evidence>
<dbReference type="InterPro" id="IPR039425">
    <property type="entry name" value="RNA_pol_sigma-70-like"/>
</dbReference>